<dbReference type="Gene3D" id="2.60.40.10">
    <property type="entry name" value="Immunoglobulins"/>
    <property type="match status" value="1"/>
</dbReference>
<evidence type="ECO:0000313" key="4">
    <source>
        <dbReference type="EMBL" id="ERK00383.1"/>
    </source>
</evidence>
<comment type="caution">
    <text evidence="4">The sequence shown here is derived from an EMBL/GenBank/DDBJ whole genome shotgun (WGS) entry which is preliminary data.</text>
</comment>
<dbReference type="SUPFAM" id="SSF81296">
    <property type="entry name" value="E set domains"/>
    <property type="match status" value="1"/>
</dbReference>
<feature type="chain" id="PRO_5045861753" evidence="2">
    <location>
        <begin position="21"/>
        <end position="228"/>
    </location>
</feature>
<dbReference type="RefSeq" id="WP_021495692.1">
    <property type="nucleotide sequence ID" value="NZ_AVQI01000067.1"/>
</dbReference>
<sequence>MKKFCVFISVLLIFAVHVSADVSVKKLGDGNIEVTFFYGNPRAQEVVIAGDFTDWQNGALPMTKGEKGWTYVRIVPPGTVMKYKFISDGNWTEDLREPDKVDDGFGGHNGLVDVDVLVAAQSKSENAAAGAKRAGNLKFSTWSMLGYQMKWGDGTKDAKSDFDSAGLNLYSYLKISGEALPRLPMYIEVAVAEQKGFDNLYKRGKTDWADGWKNLLVDTIFDPIYYYG</sequence>
<dbReference type="InterPro" id="IPR014756">
    <property type="entry name" value="Ig_E-set"/>
</dbReference>
<dbReference type="Proteomes" id="UP000016646">
    <property type="component" value="Unassembled WGS sequence"/>
</dbReference>
<dbReference type="Pfam" id="PF16561">
    <property type="entry name" value="AMPK1_CBM"/>
    <property type="match status" value="1"/>
</dbReference>
<dbReference type="CDD" id="cd02859">
    <property type="entry name" value="E_set_AMPKbeta_like_N"/>
    <property type="match status" value="1"/>
</dbReference>
<dbReference type="EMBL" id="AVQI01000067">
    <property type="protein sequence ID" value="ERK00383.1"/>
    <property type="molecule type" value="Genomic_DNA"/>
</dbReference>
<feature type="domain" description="AMP-activated protein kinase glycogen-binding" evidence="3">
    <location>
        <begin position="42"/>
        <end position="115"/>
    </location>
</feature>
<dbReference type="InterPro" id="IPR050827">
    <property type="entry name" value="CRP1_MDG1_kinase"/>
</dbReference>
<dbReference type="InterPro" id="IPR013783">
    <property type="entry name" value="Ig-like_fold"/>
</dbReference>
<reference evidence="4 5" key="1">
    <citation type="submission" date="2013-08" db="EMBL/GenBank/DDBJ databases">
        <authorList>
            <person name="Durkin A.S."/>
            <person name="Haft D.R."/>
            <person name="McCorrison J."/>
            <person name="Torralba M."/>
            <person name="Gillis M."/>
            <person name="Haft D.H."/>
            <person name="Methe B."/>
            <person name="Sutton G."/>
            <person name="Nelson K.E."/>
        </authorList>
    </citation>
    <scope>NUCLEOTIDE SEQUENCE [LARGE SCALE GENOMIC DNA]</scope>
    <source>
        <strain evidence="4 5">ATCC 35536</strain>
    </source>
</reference>
<gene>
    <name evidence="4" type="ORF">HMPREF0860_1075</name>
</gene>
<name>A0ABN0P381_TRESO</name>
<dbReference type="InterPro" id="IPR032640">
    <property type="entry name" value="AMPK1_CBM"/>
</dbReference>
<comment type="similarity">
    <text evidence="1">Belongs to the 5'-AMP-activated protein kinase beta subunit family.</text>
</comment>
<keyword evidence="2" id="KW-0732">Signal</keyword>
<proteinExistence type="inferred from homology"/>
<evidence type="ECO:0000313" key="5">
    <source>
        <dbReference type="Proteomes" id="UP000016646"/>
    </source>
</evidence>
<feature type="signal peptide" evidence="2">
    <location>
        <begin position="1"/>
        <end position="20"/>
    </location>
</feature>
<protein>
    <submittedName>
        <fullName evidence="4">Carbohydrate-binding module 48</fullName>
    </submittedName>
</protein>
<evidence type="ECO:0000256" key="1">
    <source>
        <dbReference type="ARBA" id="ARBA00010926"/>
    </source>
</evidence>
<accession>A0ABN0P381</accession>
<organism evidence="4 5">
    <name type="scientific">Treponema socranskii subsp. socranskii VPI DR56BR1116 = ATCC 35536</name>
    <dbReference type="NCBI Taxonomy" id="1125725"/>
    <lineage>
        <taxon>Bacteria</taxon>
        <taxon>Pseudomonadati</taxon>
        <taxon>Spirochaetota</taxon>
        <taxon>Spirochaetia</taxon>
        <taxon>Spirochaetales</taxon>
        <taxon>Treponemataceae</taxon>
        <taxon>Treponema</taxon>
    </lineage>
</organism>
<dbReference type="PANTHER" id="PTHR10343">
    <property type="entry name" value="5'-AMP-ACTIVATED PROTEIN KINASE , BETA SUBUNIT"/>
    <property type="match status" value="1"/>
</dbReference>
<dbReference type="PANTHER" id="PTHR10343:SF84">
    <property type="entry name" value="5'-AMP-ACTIVATED PROTEIN KINASE SUBUNIT BETA-1"/>
    <property type="match status" value="1"/>
</dbReference>
<evidence type="ECO:0000256" key="2">
    <source>
        <dbReference type="SAM" id="SignalP"/>
    </source>
</evidence>
<evidence type="ECO:0000259" key="3">
    <source>
        <dbReference type="Pfam" id="PF16561"/>
    </source>
</evidence>
<keyword evidence="5" id="KW-1185">Reference proteome</keyword>